<proteinExistence type="predicted"/>
<dbReference type="AlphaFoldDB" id="A0A8H4B322"/>
<dbReference type="Proteomes" id="UP000439903">
    <property type="component" value="Unassembled WGS sequence"/>
</dbReference>
<evidence type="ECO:0000313" key="3">
    <source>
        <dbReference type="Proteomes" id="UP000439903"/>
    </source>
</evidence>
<evidence type="ECO:0000313" key="2">
    <source>
        <dbReference type="EMBL" id="KAF0555477.1"/>
    </source>
</evidence>
<name>A0A8H4B322_GIGMA</name>
<accession>A0A8H4B322</accession>
<reference evidence="2 3" key="1">
    <citation type="journal article" date="2019" name="Environ. Microbiol.">
        <title>At the nexus of three kingdoms: the genome of the mycorrhizal fungus Gigaspora margarita provides insights into plant, endobacterial and fungal interactions.</title>
        <authorList>
            <person name="Venice F."/>
            <person name="Ghignone S."/>
            <person name="Salvioli di Fossalunga A."/>
            <person name="Amselem J."/>
            <person name="Novero M."/>
            <person name="Xianan X."/>
            <person name="Sedzielewska Toro K."/>
            <person name="Morin E."/>
            <person name="Lipzen A."/>
            <person name="Grigoriev I.V."/>
            <person name="Henrissat B."/>
            <person name="Martin F.M."/>
            <person name="Bonfante P."/>
        </authorList>
    </citation>
    <scope>NUCLEOTIDE SEQUENCE [LARGE SCALE GENOMIC DNA]</scope>
    <source>
        <strain evidence="2 3">BEG34</strain>
    </source>
</reference>
<protein>
    <submittedName>
        <fullName evidence="2">Uncharacterized protein</fullName>
    </submittedName>
</protein>
<keyword evidence="1" id="KW-0812">Transmembrane</keyword>
<gene>
    <name evidence="2" type="ORF">F8M41_017200</name>
</gene>
<comment type="caution">
    <text evidence="2">The sequence shown here is derived from an EMBL/GenBank/DDBJ whole genome shotgun (WGS) entry which is preliminary data.</text>
</comment>
<organism evidence="2 3">
    <name type="scientific">Gigaspora margarita</name>
    <dbReference type="NCBI Taxonomy" id="4874"/>
    <lineage>
        <taxon>Eukaryota</taxon>
        <taxon>Fungi</taxon>
        <taxon>Fungi incertae sedis</taxon>
        <taxon>Mucoromycota</taxon>
        <taxon>Glomeromycotina</taxon>
        <taxon>Glomeromycetes</taxon>
        <taxon>Diversisporales</taxon>
        <taxon>Gigasporaceae</taxon>
        <taxon>Gigaspora</taxon>
    </lineage>
</organism>
<evidence type="ECO:0000256" key="1">
    <source>
        <dbReference type="SAM" id="Phobius"/>
    </source>
</evidence>
<keyword evidence="1" id="KW-0472">Membrane</keyword>
<keyword evidence="1" id="KW-1133">Transmembrane helix</keyword>
<dbReference type="EMBL" id="WTPW01000040">
    <property type="protein sequence ID" value="KAF0555477.1"/>
    <property type="molecule type" value="Genomic_DNA"/>
</dbReference>
<feature type="transmembrane region" description="Helical" evidence="1">
    <location>
        <begin position="6"/>
        <end position="26"/>
    </location>
</feature>
<sequence>MKFQAFYLIYIFICIYITLAPTIEAYTSDTNLDMGIANCKIWVEDASGNHIAGDGPNHYNDCSSSKFGKNDHQILNFDNQTFWVHAKVQGSAKKAKVRGGFNANTCLRIHGLTFDWGFDEVPC</sequence>
<keyword evidence="3" id="KW-1185">Reference proteome</keyword>